<feature type="domain" description="Pyrroline-5-carboxylate reductase catalytic N-terminal" evidence="4">
    <location>
        <begin position="7"/>
        <end position="102"/>
    </location>
</feature>
<dbReference type="EMBL" id="UOEH01000541">
    <property type="protein sequence ID" value="VAW06757.1"/>
    <property type="molecule type" value="Genomic_DNA"/>
</dbReference>
<dbReference type="SUPFAM" id="SSF48179">
    <property type="entry name" value="6-phosphogluconate dehydrogenase C-terminal domain-like"/>
    <property type="match status" value="1"/>
</dbReference>
<dbReference type="Pfam" id="PF03807">
    <property type="entry name" value="F420_oxidored"/>
    <property type="match status" value="1"/>
</dbReference>
<dbReference type="InterPro" id="IPR028939">
    <property type="entry name" value="P5C_Rdtase_cat_N"/>
</dbReference>
<sequence>MRDKPSVALIGAGAMGGALLHGWLAGGVIAPAHSVVFDPAINDEMKALCKTHGVALNPSLDDAIKAGVDAVVIAVKPQMASDVLGHFTGLASQAVVISVMAGKSVAGISAALGGAEKIARAMPNLPAAIGKGMTGLYAPDAVDDAGRVLVETLMCAAGETVWVSAEAEIDLVTAISGSGPAYYFLLTEALTEAGEALGLSKDTAAKLARATFIGAGALMDAETRSPSQMRRAVTSPGGTTQAALEILDGDAKVLGRLVEEAVRAAAARARALTD</sequence>
<dbReference type="AlphaFoldDB" id="A0A3B0T081"/>
<dbReference type="GO" id="GO:0004735">
    <property type="term" value="F:pyrroline-5-carboxylate reductase activity"/>
    <property type="evidence" value="ECO:0007669"/>
    <property type="project" value="UniProtKB-EC"/>
</dbReference>
<keyword evidence="2" id="KW-0521">NADP</keyword>
<proteinExistence type="inferred from homology"/>
<dbReference type="GO" id="GO:0055129">
    <property type="term" value="P:L-proline biosynthetic process"/>
    <property type="evidence" value="ECO:0007669"/>
    <property type="project" value="TreeGrafter"/>
</dbReference>
<dbReference type="InterPro" id="IPR000304">
    <property type="entry name" value="Pyrroline-COOH_reductase"/>
</dbReference>
<dbReference type="PANTHER" id="PTHR11645">
    <property type="entry name" value="PYRROLINE-5-CARBOXYLATE REDUCTASE"/>
    <property type="match status" value="1"/>
</dbReference>
<comment type="similarity">
    <text evidence="1">Belongs to the pyrroline-5-carboxylate reductase family.</text>
</comment>
<keyword evidence="3 6" id="KW-0560">Oxidoreductase</keyword>
<dbReference type="HAMAP" id="MF_01925">
    <property type="entry name" value="P5C_reductase"/>
    <property type="match status" value="1"/>
</dbReference>
<evidence type="ECO:0000259" key="4">
    <source>
        <dbReference type="Pfam" id="PF03807"/>
    </source>
</evidence>
<evidence type="ECO:0000256" key="3">
    <source>
        <dbReference type="ARBA" id="ARBA00023002"/>
    </source>
</evidence>
<dbReference type="Pfam" id="PF14748">
    <property type="entry name" value="P5CR_dimer"/>
    <property type="match status" value="1"/>
</dbReference>
<dbReference type="SUPFAM" id="SSF51735">
    <property type="entry name" value="NAD(P)-binding Rossmann-fold domains"/>
    <property type="match status" value="1"/>
</dbReference>
<dbReference type="Gene3D" id="3.40.50.720">
    <property type="entry name" value="NAD(P)-binding Rossmann-like Domain"/>
    <property type="match status" value="1"/>
</dbReference>
<dbReference type="EC" id="1.5.1.2" evidence="6"/>
<dbReference type="InterPro" id="IPR029036">
    <property type="entry name" value="P5CR_dimer"/>
</dbReference>
<evidence type="ECO:0000256" key="1">
    <source>
        <dbReference type="ARBA" id="ARBA00005525"/>
    </source>
</evidence>
<organism evidence="6">
    <name type="scientific">hydrothermal vent metagenome</name>
    <dbReference type="NCBI Taxonomy" id="652676"/>
    <lineage>
        <taxon>unclassified sequences</taxon>
        <taxon>metagenomes</taxon>
        <taxon>ecological metagenomes</taxon>
    </lineage>
</organism>
<evidence type="ECO:0000313" key="6">
    <source>
        <dbReference type="EMBL" id="VAW06757.1"/>
    </source>
</evidence>
<evidence type="ECO:0000256" key="2">
    <source>
        <dbReference type="ARBA" id="ARBA00022857"/>
    </source>
</evidence>
<accession>A0A3B0T081</accession>
<reference evidence="6" key="1">
    <citation type="submission" date="2018-06" db="EMBL/GenBank/DDBJ databases">
        <authorList>
            <person name="Zhirakovskaya E."/>
        </authorList>
    </citation>
    <scope>NUCLEOTIDE SEQUENCE</scope>
</reference>
<dbReference type="PIRSF" id="PIRSF000193">
    <property type="entry name" value="Pyrrol-5-carb_rd"/>
    <property type="match status" value="1"/>
</dbReference>
<dbReference type="Gene3D" id="1.10.3730.10">
    <property type="entry name" value="ProC C-terminal domain-like"/>
    <property type="match status" value="1"/>
</dbReference>
<name>A0A3B0T081_9ZZZZ</name>
<dbReference type="InterPro" id="IPR008927">
    <property type="entry name" value="6-PGluconate_DH-like_C_sf"/>
</dbReference>
<dbReference type="FunFam" id="1.10.3730.10:FF:000001">
    <property type="entry name" value="Pyrroline-5-carboxylate reductase"/>
    <property type="match status" value="1"/>
</dbReference>
<gene>
    <name evidence="6" type="ORF">MNBD_ALPHA05-866</name>
</gene>
<evidence type="ECO:0000259" key="5">
    <source>
        <dbReference type="Pfam" id="PF14748"/>
    </source>
</evidence>
<dbReference type="PANTHER" id="PTHR11645:SF0">
    <property type="entry name" value="PYRROLINE-5-CARBOXYLATE REDUCTASE 3"/>
    <property type="match status" value="1"/>
</dbReference>
<dbReference type="InterPro" id="IPR036291">
    <property type="entry name" value="NAD(P)-bd_dom_sf"/>
</dbReference>
<feature type="domain" description="Pyrroline-5-carboxylate reductase dimerisation" evidence="5">
    <location>
        <begin position="166"/>
        <end position="271"/>
    </location>
</feature>
<dbReference type="NCBIfam" id="TIGR00112">
    <property type="entry name" value="proC"/>
    <property type="match status" value="1"/>
</dbReference>
<protein>
    <submittedName>
        <fullName evidence="6">Pyrroline-5-carboxylate reductase</fullName>
        <ecNumber evidence="6">1.5.1.2</ecNumber>
    </submittedName>
</protein>